<organism evidence="1 2">
    <name type="scientific">Microvirga subterranea</name>
    <dbReference type="NCBI Taxonomy" id="186651"/>
    <lineage>
        <taxon>Bacteria</taxon>
        <taxon>Pseudomonadati</taxon>
        <taxon>Pseudomonadota</taxon>
        <taxon>Alphaproteobacteria</taxon>
        <taxon>Hyphomicrobiales</taxon>
        <taxon>Methylobacteriaceae</taxon>
        <taxon>Microvirga</taxon>
    </lineage>
</organism>
<comment type="caution">
    <text evidence="1">The sequence shown here is derived from an EMBL/GenBank/DDBJ whole genome shotgun (WGS) entry which is preliminary data.</text>
</comment>
<dbReference type="Proteomes" id="UP000254925">
    <property type="component" value="Unassembled WGS sequence"/>
</dbReference>
<dbReference type="AlphaFoldDB" id="A0A370I0D9"/>
<accession>A0A370I0D9</accession>
<sequence>MMDPEMERQHLAEAERDIAEGERRITNQLCLIEQMRRDGHDVTEAEKLLDLLRKTLDAWYGHRDAILQNLERRP</sequence>
<proteinExistence type="predicted"/>
<protein>
    <submittedName>
        <fullName evidence="1">Uncharacterized protein</fullName>
    </submittedName>
</protein>
<dbReference type="EMBL" id="QQBB01000001">
    <property type="protein sequence ID" value="RDI62674.1"/>
    <property type="molecule type" value="Genomic_DNA"/>
</dbReference>
<name>A0A370I0D9_9HYPH</name>
<evidence type="ECO:0000313" key="1">
    <source>
        <dbReference type="EMBL" id="RDI62674.1"/>
    </source>
</evidence>
<evidence type="ECO:0000313" key="2">
    <source>
        <dbReference type="Proteomes" id="UP000254925"/>
    </source>
</evidence>
<gene>
    <name evidence="1" type="ORF">DES45_101945</name>
</gene>
<dbReference type="RefSeq" id="WP_114768762.1">
    <property type="nucleotide sequence ID" value="NZ_QQBB01000001.1"/>
</dbReference>
<keyword evidence="2" id="KW-1185">Reference proteome</keyword>
<reference evidence="1 2" key="1">
    <citation type="submission" date="2018-07" db="EMBL/GenBank/DDBJ databases">
        <title>Genomic Encyclopedia of Type Strains, Phase IV (KMG-IV): sequencing the most valuable type-strain genomes for metagenomic binning, comparative biology and taxonomic classification.</title>
        <authorList>
            <person name="Goeker M."/>
        </authorList>
    </citation>
    <scope>NUCLEOTIDE SEQUENCE [LARGE SCALE GENOMIC DNA]</scope>
    <source>
        <strain evidence="1 2">DSM 14364</strain>
    </source>
</reference>
<dbReference type="OrthoDB" id="8020482at2"/>